<sequence length="22" mass="2520">MISVCVPHLYHPQPLPQICSTR</sequence>
<name>A0A0A9FTL9_ARUDO</name>
<accession>A0A0A9FTL9</accession>
<evidence type="ECO:0000313" key="1">
    <source>
        <dbReference type="EMBL" id="JAE14584.1"/>
    </source>
</evidence>
<dbReference type="AlphaFoldDB" id="A0A0A9FTL9"/>
<protein>
    <submittedName>
        <fullName evidence="1">Uncharacterized protein</fullName>
    </submittedName>
</protein>
<reference evidence="1" key="1">
    <citation type="submission" date="2014-09" db="EMBL/GenBank/DDBJ databases">
        <authorList>
            <person name="Magalhaes I.L.F."/>
            <person name="Oliveira U."/>
            <person name="Santos F.R."/>
            <person name="Vidigal T.H.D.A."/>
            <person name="Brescovit A.D."/>
            <person name="Santos A.J."/>
        </authorList>
    </citation>
    <scope>NUCLEOTIDE SEQUENCE</scope>
    <source>
        <tissue evidence="1">Shoot tissue taken approximately 20 cm above the soil surface</tissue>
    </source>
</reference>
<organism evidence="1">
    <name type="scientific">Arundo donax</name>
    <name type="common">Giant reed</name>
    <name type="synonym">Donax arundinaceus</name>
    <dbReference type="NCBI Taxonomy" id="35708"/>
    <lineage>
        <taxon>Eukaryota</taxon>
        <taxon>Viridiplantae</taxon>
        <taxon>Streptophyta</taxon>
        <taxon>Embryophyta</taxon>
        <taxon>Tracheophyta</taxon>
        <taxon>Spermatophyta</taxon>
        <taxon>Magnoliopsida</taxon>
        <taxon>Liliopsida</taxon>
        <taxon>Poales</taxon>
        <taxon>Poaceae</taxon>
        <taxon>PACMAD clade</taxon>
        <taxon>Arundinoideae</taxon>
        <taxon>Arundineae</taxon>
        <taxon>Arundo</taxon>
    </lineage>
</organism>
<proteinExistence type="predicted"/>
<dbReference type="EMBL" id="GBRH01183312">
    <property type="protein sequence ID" value="JAE14584.1"/>
    <property type="molecule type" value="Transcribed_RNA"/>
</dbReference>
<reference evidence="1" key="2">
    <citation type="journal article" date="2015" name="Data Brief">
        <title>Shoot transcriptome of the giant reed, Arundo donax.</title>
        <authorList>
            <person name="Barrero R.A."/>
            <person name="Guerrero F.D."/>
            <person name="Moolhuijzen P."/>
            <person name="Goolsby J.A."/>
            <person name="Tidwell J."/>
            <person name="Bellgard S.E."/>
            <person name="Bellgard M.I."/>
        </authorList>
    </citation>
    <scope>NUCLEOTIDE SEQUENCE</scope>
    <source>
        <tissue evidence="1">Shoot tissue taken approximately 20 cm above the soil surface</tissue>
    </source>
</reference>